<proteinExistence type="predicted"/>
<dbReference type="EMBL" id="GBEZ01002158">
    <property type="protein sequence ID" value="JAC82873.1"/>
    <property type="molecule type" value="Transcribed_RNA"/>
</dbReference>
<gene>
    <name evidence="2" type="ORF">TSPGSL018_4683</name>
</gene>
<evidence type="ECO:0000313" key="2">
    <source>
        <dbReference type="EMBL" id="JAC82873.1"/>
    </source>
</evidence>
<evidence type="ECO:0000256" key="1">
    <source>
        <dbReference type="SAM" id="MobiDB-lite"/>
    </source>
</evidence>
<protein>
    <submittedName>
        <fullName evidence="2">Uncharacterized protein</fullName>
    </submittedName>
</protein>
<dbReference type="InterPro" id="IPR032568">
    <property type="entry name" value="DUF4926"/>
</dbReference>
<dbReference type="AlphaFoldDB" id="A0A061SEZ9"/>
<dbReference type="Pfam" id="PF16277">
    <property type="entry name" value="DUF4926"/>
    <property type="match status" value="1"/>
</dbReference>
<accession>A0A061SEZ9</accession>
<sequence>MGIPVENRLVEKSKPNRSKHILEAHDFERGIGACPGQQRSPEKIGNQQPGRNVVGETPRESPRQNDLVALTVDIPWQNVWRGQVGVVASVSDSDKVEVEFSEMSTGETFQFLRIPIEQLMVLRFNMYPE</sequence>
<reference evidence="2" key="1">
    <citation type="submission" date="2014-05" db="EMBL/GenBank/DDBJ databases">
        <title>The transcriptome of the halophilic microalga Tetraselmis sp. GSL018 isolated from the Great Salt Lake, Utah.</title>
        <authorList>
            <person name="Jinkerson R.E."/>
            <person name="D'Adamo S."/>
            <person name="Posewitz M.C."/>
        </authorList>
    </citation>
    <scope>NUCLEOTIDE SEQUENCE</scope>
    <source>
        <strain evidence="2">GSL018</strain>
    </source>
</reference>
<feature type="compositionally biased region" description="Basic and acidic residues" evidence="1">
    <location>
        <begin position="8"/>
        <end position="29"/>
    </location>
</feature>
<name>A0A061SEZ9_9CHLO</name>
<organism evidence="2">
    <name type="scientific">Tetraselmis sp. GSL018</name>
    <dbReference type="NCBI Taxonomy" id="582737"/>
    <lineage>
        <taxon>Eukaryota</taxon>
        <taxon>Viridiplantae</taxon>
        <taxon>Chlorophyta</taxon>
        <taxon>core chlorophytes</taxon>
        <taxon>Chlorodendrophyceae</taxon>
        <taxon>Chlorodendrales</taxon>
        <taxon>Chlorodendraceae</taxon>
        <taxon>Tetraselmis</taxon>
    </lineage>
</organism>
<feature type="region of interest" description="Disordered" evidence="1">
    <location>
        <begin position="1"/>
        <end position="62"/>
    </location>
</feature>